<gene>
    <name evidence="1" type="ORF">I6L55_01435</name>
</gene>
<dbReference type="GeneID" id="92748834"/>
<proteinExistence type="predicted"/>
<dbReference type="Proteomes" id="UP000683520">
    <property type="component" value="Chromosome"/>
</dbReference>
<accession>A0ABX8KYC1</accession>
<name>A0ABX8KYC1_9CORY</name>
<evidence type="ECO:0000313" key="2">
    <source>
        <dbReference type="Proteomes" id="UP000683520"/>
    </source>
</evidence>
<protein>
    <recommendedName>
        <fullName evidence="3">Glycosyl transferases group 1</fullName>
    </recommendedName>
</protein>
<keyword evidence="2" id="KW-1185">Reference proteome</keyword>
<dbReference type="EMBL" id="CP077302">
    <property type="protein sequence ID" value="QXB18808.1"/>
    <property type="molecule type" value="Genomic_DNA"/>
</dbReference>
<reference evidence="1 2" key="1">
    <citation type="submission" date="2021-06" db="EMBL/GenBank/DDBJ databases">
        <title>FDA dAtabase for Regulatory Grade micrObial Sequences (FDA-ARGOS): Supporting development and validation of Infectious Disease Dx tests.</title>
        <authorList>
            <person name="Sproer C."/>
            <person name="Gronow S."/>
            <person name="Severitt S."/>
            <person name="Schroder I."/>
            <person name="Tallon L."/>
            <person name="Sadzewicz L."/>
            <person name="Zhao X."/>
            <person name="Boylan J."/>
            <person name="Ott S."/>
            <person name="Bowen H."/>
            <person name="Vavikolanu K."/>
            <person name="Mehta A."/>
            <person name="Aluvathingal J."/>
            <person name="Nadendla S."/>
            <person name="Lowell S."/>
            <person name="Myers T."/>
            <person name="Yan Y."/>
        </authorList>
    </citation>
    <scope>NUCLEOTIDE SEQUENCE [LARGE SCALE GENOMIC DNA]</scope>
    <source>
        <strain evidence="1 2">FDAARGOS 1425</strain>
    </source>
</reference>
<dbReference type="RefSeq" id="WP_092100381.1">
    <property type="nucleotide sequence ID" value="NZ_CP047198.1"/>
</dbReference>
<organism evidence="1 2">
    <name type="scientific">Corynebacterium coyleae</name>
    <dbReference type="NCBI Taxonomy" id="53374"/>
    <lineage>
        <taxon>Bacteria</taxon>
        <taxon>Bacillati</taxon>
        <taxon>Actinomycetota</taxon>
        <taxon>Actinomycetes</taxon>
        <taxon>Mycobacteriales</taxon>
        <taxon>Corynebacteriaceae</taxon>
        <taxon>Corynebacterium</taxon>
    </lineage>
</organism>
<evidence type="ECO:0000313" key="1">
    <source>
        <dbReference type="EMBL" id="QXB18808.1"/>
    </source>
</evidence>
<evidence type="ECO:0008006" key="3">
    <source>
        <dbReference type="Google" id="ProtNLM"/>
    </source>
</evidence>
<sequence length="705" mass="78997">MNILITTDRISPILGFLLDELKALQLVPSVHFQREDRFLGPELTSPAWAPGVSSLIRQRFYNSGAESLPNLVVALGFEAAVTALERFEGVKLLTVLMHGDLDFSGRNRKRVVQFKSICQASEALVLMNEWDMTKAISHGSTIPQFLWNPAKNSLDLSPFTSASGDVAVVYDSRQRKLEDLRLEPSIVALQEVVDILGVSLRFMESNAFYWYKDFMASRSYSGTVSLRLRGVSHLYFWDDDADSVAAYSGIVDSPHPIVVRPTVGASLTSRTLRRVVVGSPSTWAYRLISPERVVTPVDIDPKIDVGRPFWEILDSVLEGTKVPWFWEDYGDVGSFSLFPSVAAVENRSDGARPQRIRNMFLALSEDSLTIQLNFDQRVLARREKLVREYVSRGMRCDFVYGENSTNPVRAKDGIIMLYRLLDHLSARQATPSAWFVRDLHWLDEEIVSGGSTQEARAAGKFELERISRSFGTILSPSQESARLFNQLVAREIDVQFTNDELPPGVNHANCVRIEGEELGVTLLYSGGIGSAYKMPSYLDAVAQYLLSEDQGLSDRSLLFDFLVRPAEQHILLDELLQRGIADHPDIRILNGDFDSYEPRTQETVGVLLLESAYARQAFPYKSVSYIEKGLRFLAFSGSPVERFFGPSGVVIPCEADVTSLAETLIQLKLFGHGGADWNSIWHEHSWANRLSTARKLAQVADREDP</sequence>